<sequence length="184" mass="20865">MKLESSQVKLGEKAPDFSLLDASTNNLISLADIQGERGTVVMFICNHCPFVKHVVEEMVRLANDYRVLGFGFVAISSNDAKQYPEDGLEHMWLFDRKHHFTFPYLYDESQRVAKAYNAVCTPDFYVYDAAAELVYHGQLDDSRPQNGIAVNGRSVREVLDALFNSRPIPQLQKPSVGCSMKWKK</sequence>
<feature type="domain" description="Thioredoxin" evidence="1">
    <location>
        <begin position="8"/>
        <end position="164"/>
    </location>
</feature>
<evidence type="ECO:0000259" key="1">
    <source>
        <dbReference type="PROSITE" id="PS51352"/>
    </source>
</evidence>
<evidence type="ECO:0000313" key="3">
    <source>
        <dbReference type="Proteomes" id="UP001182991"/>
    </source>
</evidence>
<dbReference type="RefSeq" id="WP_311402642.1">
    <property type="nucleotide sequence ID" value="NZ_JAVRBG010000017.1"/>
</dbReference>
<comment type="caution">
    <text evidence="2">The sequence shown here is derived from an EMBL/GenBank/DDBJ whole genome shotgun (WGS) entry which is preliminary data.</text>
</comment>
<reference evidence="3" key="1">
    <citation type="submission" date="2023-07" db="EMBL/GenBank/DDBJ databases">
        <title>Isolating and identifying novel microbial strains from the Mariana Trench.</title>
        <authorList>
            <person name="Fu H."/>
        </authorList>
    </citation>
    <scope>NUCLEOTIDE SEQUENCE [LARGE SCALE GENOMIC DNA]</scope>
    <source>
        <strain evidence="3">T-y2</strain>
    </source>
</reference>
<proteinExistence type="predicted"/>
<name>A0ABU2KLW5_9FLAO</name>
<dbReference type="Proteomes" id="UP001182991">
    <property type="component" value="Unassembled WGS sequence"/>
</dbReference>
<dbReference type="InterPro" id="IPR047262">
    <property type="entry name" value="PRX-like1"/>
</dbReference>
<dbReference type="PROSITE" id="PS51352">
    <property type="entry name" value="THIOREDOXIN_2"/>
    <property type="match status" value="1"/>
</dbReference>
<dbReference type="InterPro" id="IPR000866">
    <property type="entry name" value="AhpC/TSA"/>
</dbReference>
<dbReference type="Pfam" id="PF00578">
    <property type="entry name" value="AhpC-TSA"/>
    <property type="match status" value="1"/>
</dbReference>
<dbReference type="InterPro" id="IPR036249">
    <property type="entry name" value="Thioredoxin-like_sf"/>
</dbReference>
<dbReference type="CDD" id="cd02969">
    <property type="entry name" value="PRX_like1"/>
    <property type="match status" value="1"/>
</dbReference>
<accession>A0ABU2KLW5</accession>
<dbReference type="PANTHER" id="PTHR43640">
    <property type="entry name" value="OS07G0260300 PROTEIN"/>
    <property type="match status" value="1"/>
</dbReference>
<dbReference type="EMBL" id="JAVRBG010000017">
    <property type="protein sequence ID" value="MDT0295713.1"/>
    <property type="molecule type" value="Genomic_DNA"/>
</dbReference>
<keyword evidence="3" id="KW-1185">Reference proteome</keyword>
<organism evidence="2 3">
    <name type="scientific">Mesonia ostreae</name>
    <dbReference type="NCBI Taxonomy" id="861110"/>
    <lineage>
        <taxon>Bacteria</taxon>
        <taxon>Pseudomonadati</taxon>
        <taxon>Bacteroidota</taxon>
        <taxon>Flavobacteriia</taxon>
        <taxon>Flavobacteriales</taxon>
        <taxon>Flavobacteriaceae</taxon>
        <taxon>Mesonia</taxon>
    </lineage>
</organism>
<protein>
    <submittedName>
        <fullName evidence="2">Thioredoxin family protein</fullName>
    </submittedName>
</protein>
<dbReference type="PANTHER" id="PTHR43640:SF1">
    <property type="entry name" value="THIOREDOXIN-DEPENDENT PEROXIREDOXIN"/>
    <property type="match status" value="1"/>
</dbReference>
<evidence type="ECO:0000313" key="2">
    <source>
        <dbReference type="EMBL" id="MDT0295713.1"/>
    </source>
</evidence>
<gene>
    <name evidence="2" type="ORF">RLT85_13860</name>
</gene>
<dbReference type="Gene3D" id="3.40.30.10">
    <property type="entry name" value="Glutaredoxin"/>
    <property type="match status" value="1"/>
</dbReference>
<dbReference type="InterPro" id="IPR013766">
    <property type="entry name" value="Thioredoxin_domain"/>
</dbReference>
<dbReference type="SUPFAM" id="SSF52833">
    <property type="entry name" value="Thioredoxin-like"/>
    <property type="match status" value="1"/>
</dbReference>